<dbReference type="InterPro" id="IPR003599">
    <property type="entry name" value="Ig_sub"/>
</dbReference>
<feature type="domain" description="Ig-like" evidence="6">
    <location>
        <begin position="369"/>
        <end position="456"/>
    </location>
</feature>
<keyword evidence="2" id="KW-1015">Disulfide bond</keyword>
<comment type="caution">
    <text evidence="7">The sequence shown here is derived from an EMBL/GenBank/DDBJ whole genome shotgun (WGS) entry which is preliminary data.</text>
</comment>
<dbReference type="Gene3D" id="2.60.40.10">
    <property type="entry name" value="Immunoglobulins"/>
    <property type="match status" value="2"/>
</dbReference>
<dbReference type="Proteomes" id="UP001187415">
    <property type="component" value="Unassembled WGS sequence"/>
</dbReference>
<keyword evidence="4" id="KW-0393">Immunoglobulin domain</keyword>
<dbReference type="SMART" id="SM00409">
    <property type="entry name" value="IG"/>
    <property type="match status" value="1"/>
</dbReference>
<evidence type="ECO:0000256" key="4">
    <source>
        <dbReference type="ARBA" id="ARBA00023319"/>
    </source>
</evidence>
<feature type="domain" description="Ig-like" evidence="6">
    <location>
        <begin position="120"/>
        <end position="202"/>
    </location>
</feature>
<dbReference type="InterPro" id="IPR013783">
    <property type="entry name" value="Ig-like_fold"/>
</dbReference>
<name>A0AA88NME4_CHASR</name>
<evidence type="ECO:0000256" key="3">
    <source>
        <dbReference type="ARBA" id="ARBA00023180"/>
    </source>
</evidence>
<keyword evidence="8" id="KW-1185">Reference proteome</keyword>
<dbReference type="InterPro" id="IPR052598">
    <property type="entry name" value="IgSF_CEA-related"/>
</dbReference>
<dbReference type="EMBL" id="JAUPFM010000002">
    <property type="protein sequence ID" value="KAK2858801.1"/>
    <property type="molecule type" value="Genomic_DNA"/>
</dbReference>
<organism evidence="7 8">
    <name type="scientific">Channa striata</name>
    <name type="common">Snakehead murrel</name>
    <name type="synonym">Ophicephalus striatus</name>
    <dbReference type="NCBI Taxonomy" id="64152"/>
    <lineage>
        <taxon>Eukaryota</taxon>
        <taxon>Metazoa</taxon>
        <taxon>Chordata</taxon>
        <taxon>Craniata</taxon>
        <taxon>Vertebrata</taxon>
        <taxon>Euteleostomi</taxon>
        <taxon>Actinopterygii</taxon>
        <taxon>Neopterygii</taxon>
        <taxon>Teleostei</taxon>
        <taxon>Neoteleostei</taxon>
        <taxon>Acanthomorphata</taxon>
        <taxon>Anabantaria</taxon>
        <taxon>Anabantiformes</taxon>
        <taxon>Channoidei</taxon>
        <taxon>Channidae</taxon>
        <taxon>Channa</taxon>
    </lineage>
</organism>
<feature type="chain" id="PRO_5041690468" description="Ig-like domain-containing protein" evidence="5">
    <location>
        <begin position="24"/>
        <end position="456"/>
    </location>
</feature>
<dbReference type="Pfam" id="PF13927">
    <property type="entry name" value="Ig_3"/>
    <property type="match status" value="1"/>
</dbReference>
<dbReference type="InterPro" id="IPR007110">
    <property type="entry name" value="Ig-like_dom"/>
</dbReference>
<proteinExistence type="predicted"/>
<dbReference type="PROSITE" id="PS50835">
    <property type="entry name" value="IG_LIKE"/>
    <property type="match status" value="3"/>
</dbReference>
<evidence type="ECO:0000313" key="8">
    <source>
        <dbReference type="Proteomes" id="UP001187415"/>
    </source>
</evidence>
<protein>
    <recommendedName>
        <fullName evidence="6">Ig-like domain-containing protein</fullName>
    </recommendedName>
</protein>
<dbReference type="SUPFAM" id="SSF48726">
    <property type="entry name" value="Immunoglobulin"/>
    <property type="match status" value="1"/>
</dbReference>
<reference evidence="7" key="1">
    <citation type="submission" date="2023-07" db="EMBL/GenBank/DDBJ databases">
        <title>Chromosome-level Genome Assembly of Striped Snakehead (Channa striata).</title>
        <authorList>
            <person name="Liu H."/>
        </authorList>
    </citation>
    <scope>NUCLEOTIDE SEQUENCE</scope>
    <source>
        <strain evidence="7">Gz</strain>
        <tissue evidence="7">Muscle</tissue>
    </source>
</reference>
<dbReference type="PANTHER" id="PTHR44337:SF20">
    <property type="entry name" value="CARCINOEMBRYONIC ANTIGEN-RELATED CELL ADHESION MOLECULE 5-RELATED"/>
    <property type="match status" value="1"/>
</dbReference>
<evidence type="ECO:0000256" key="5">
    <source>
        <dbReference type="SAM" id="SignalP"/>
    </source>
</evidence>
<keyword evidence="1 5" id="KW-0732">Signal</keyword>
<feature type="signal peptide" evidence="5">
    <location>
        <begin position="1"/>
        <end position="23"/>
    </location>
</feature>
<gene>
    <name evidence="7" type="ORF">Q5P01_003421</name>
</gene>
<dbReference type="PANTHER" id="PTHR44337">
    <property type="entry name" value="CARCINOEMBRYONIC ANTIGEN-RELATED CELL ADHESION MOLECULE 8"/>
    <property type="match status" value="1"/>
</dbReference>
<evidence type="ECO:0000313" key="7">
    <source>
        <dbReference type="EMBL" id="KAK2858801.1"/>
    </source>
</evidence>
<sequence>MVPRSVCVLQLLLICLAGFSASATEKDGATEETSYGPSSVEITGVDVVTVGIPYGFECLAKCQPACQFTWTRGNVSSQGQQVNLQLQHLVPTQILTCTVVNPATGSSVSVQKKLQVTEGPSNIQISGPPSLTFGNMSVFTCSADCYPSCSYSWTVEVGGQTISTAQGDTISVTPPASTVSKETLICVAEDTVSHLFISSTLDRWVTSQTDVTIEGTTTVTMGQQYTFLCYAICIPYCEYTWNYMGKTFHGDLIQLPILYEGQKERSPSLPQYTSPSSTPSQWSPRLRTHQWPESFFLQCTGSQNPASITWLKDGEPISTSDRVHFSPDHITVTFSPLQQTDDGLYQCVVTEVETPVTSVPYKMQVNYGPRNVAISGPDSLEIGVKASFTCSAECAPLCSFTWTLYGKTITGSTIDITVNRHIFKEFIRCDAENTITGMRATVNETLSVSDPGWCGC</sequence>
<dbReference type="AlphaFoldDB" id="A0AA88NME4"/>
<keyword evidence="3" id="KW-0325">Glycoprotein</keyword>
<evidence type="ECO:0000256" key="2">
    <source>
        <dbReference type="ARBA" id="ARBA00023157"/>
    </source>
</evidence>
<accession>A0AA88NME4</accession>
<dbReference type="InterPro" id="IPR036179">
    <property type="entry name" value="Ig-like_dom_sf"/>
</dbReference>
<evidence type="ECO:0000259" key="6">
    <source>
        <dbReference type="PROSITE" id="PS50835"/>
    </source>
</evidence>
<feature type="domain" description="Ig-like" evidence="6">
    <location>
        <begin position="275"/>
        <end position="357"/>
    </location>
</feature>
<evidence type="ECO:0000256" key="1">
    <source>
        <dbReference type="ARBA" id="ARBA00022729"/>
    </source>
</evidence>